<protein>
    <submittedName>
        <fullName evidence="1">Uncharacterized protein</fullName>
    </submittedName>
</protein>
<accession>A0A2T4C9X5</accession>
<gene>
    <name evidence="1" type="ORF">M440DRAFT_1399526</name>
</gene>
<evidence type="ECO:0000313" key="1">
    <source>
        <dbReference type="EMBL" id="PTB78371.1"/>
    </source>
</evidence>
<name>A0A2T4C9X5_TRILO</name>
<proteinExistence type="predicted"/>
<evidence type="ECO:0000313" key="2">
    <source>
        <dbReference type="Proteomes" id="UP000240760"/>
    </source>
</evidence>
<dbReference type="AlphaFoldDB" id="A0A2T4C9X5"/>
<reference evidence="1 2" key="1">
    <citation type="submission" date="2016-07" db="EMBL/GenBank/DDBJ databases">
        <title>Multiple horizontal gene transfer events from other fungi enriched the ability of initially mycotrophic Trichoderma (Ascomycota) to feed on dead plant biomass.</title>
        <authorList>
            <consortium name="DOE Joint Genome Institute"/>
            <person name="Aerts A."/>
            <person name="Atanasova L."/>
            <person name="Chenthamara K."/>
            <person name="Zhang J."/>
            <person name="Grujic M."/>
            <person name="Henrissat B."/>
            <person name="Kuo A."/>
            <person name="Salamov A."/>
            <person name="Lipzen A."/>
            <person name="Labutti K."/>
            <person name="Barry K."/>
            <person name="Miao Y."/>
            <person name="Rahimi M.J."/>
            <person name="Shen Q."/>
            <person name="Grigoriev I.V."/>
            <person name="Kubicek C.P."/>
            <person name="Druzhinina I.S."/>
        </authorList>
    </citation>
    <scope>NUCLEOTIDE SEQUENCE [LARGE SCALE GENOMIC DNA]</scope>
    <source>
        <strain evidence="1 2">ATCC 18648</strain>
    </source>
</reference>
<keyword evidence="2" id="KW-1185">Reference proteome</keyword>
<organism evidence="1 2">
    <name type="scientific">Trichoderma longibrachiatum ATCC 18648</name>
    <dbReference type="NCBI Taxonomy" id="983965"/>
    <lineage>
        <taxon>Eukaryota</taxon>
        <taxon>Fungi</taxon>
        <taxon>Dikarya</taxon>
        <taxon>Ascomycota</taxon>
        <taxon>Pezizomycotina</taxon>
        <taxon>Sordariomycetes</taxon>
        <taxon>Hypocreomycetidae</taxon>
        <taxon>Hypocreales</taxon>
        <taxon>Hypocreaceae</taxon>
        <taxon>Trichoderma</taxon>
    </lineage>
</organism>
<sequence length="57" mass="6151">MHCACCASGSPTITAPAAVTSIPLLLTAYTYTYEKYYGGHLSTSLSMGSPQMSRFRR</sequence>
<dbReference type="Proteomes" id="UP000240760">
    <property type="component" value="Unassembled WGS sequence"/>
</dbReference>
<dbReference type="EMBL" id="KZ679129">
    <property type="protein sequence ID" value="PTB78371.1"/>
    <property type="molecule type" value="Genomic_DNA"/>
</dbReference>